<dbReference type="RefSeq" id="XP_022252499.1">
    <property type="nucleotide sequence ID" value="XM_022396791.1"/>
</dbReference>
<dbReference type="SUPFAM" id="SSF48726">
    <property type="entry name" value="Immunoglobulin"/>
    <property type="match status" value="5"/>
</dbReference>
<dbReference type="InterPro" id="IPR003598">
    <property type="entry name" value="Ig_sub2"/>
</dbReference>
<name>A0ABM1T9E3_LIMPO</name>
<dbReference type="Pfam" id="PF13895">
    <property type="entry name" value="Ig_2"/>
    <property type="match status" value="1"/>
</dbReference>
<dbReference type="Pfam" id="PF08205">
    <property type="entry name" value="C2-set_2"/>
    <property type="match status" value="1"/>
</dbReference>
<dbReference type="SMART" id="SM00409">
    <property type="entry name" value="IG"/>
    <property type="match status" value="4"/>
</dbReference>
<dbReference type="CDD" id="cd00096">
    <property type="entry name" value="Ig"/>
    <property type="match status" value="1"/>
</dbReference>
<feature type="compositionally biased region" description="Basic and acidic residues" evidence="6">
    <location>
        <begin position="551"/>
        <end position="560"/>
    </location>
</feature>
<dbReference type="PANTHER" id="PTHR11640:SF31">
    <property type="entry name" value="IRREGULAR CHIASM C-ROUGHEST PROTEIN-RELATED"/>
    <property type="match status" value="1"/>
</dbReference>
<keyword evidence="2 7" id="KW-0472">Membrane</keyword>
<feature type="domain" description="Ig-like" evidence="9">
    <location>
        <begin position="139"/>
        <end position="235"/>
    </location>
</feature>
<reference evidence="11" key="1">
    <citation type="submission" date="2025-08" db="UniProtKB">
        <authorList>
            <consortium name="RefSeq"/>
        </authorList>
    </citation>
    <scope>IDENTIFICATION</scope>
    <source>
        <tissue evidence="11">Muscle</tissue>
    </source>
</reference>
<feature type="chain" id="PRO_5046410668" evidence="8">
    <location>
        <begin position="26"/>
        <end position="720"/>
    </location>
</feature>
<organism evidence="10 11">
    <name type="scientific">Limulus polyphemus</name>
    <name type="common">Atlantic horseshoe crab</name>
    <dbReference type="NCBI Taxonomy" id="6850"/>
    <lineage>
        <taxon>Eukaryota</taxon>
        <taxon>Metazoa</taxon>
        <taxon>Ecdysozoa</taxon>
        <taxon>Arthropoda</taxon>
        <taxon>Chelicerata</taxon>
        <taxon>Merostomata</taxon>
        <taxon>Xiphosura</taxon>
        <taxon>Limulidae</taxon>
        <taxon>Limulus</taxon>
    </lineage>
</organism>
<feature type="domain" description="Ig-like" evidence="9">
    <location>
        <begin position="22"/>
        <end position="132"/>
    </location>
</feature>
<dbReference type="InterPro" id="IPR013162">
    <property type="entry name" value="CD80_C2-set"/>
</dbReference>
<evidence type="ECO:0000256" key="2">
    <source>
        <dbReference type="ARBA" id="ARBA00023136"/>
    </source>
</evidence>
<evidence type="ECO:0000256" key="4">
    <source>
        <dbReference type="ARBA" id="ARBA00023180"/>
    </source>
</evidence>
<evidence type="ECO:0000313" key="10">
    <source>
        <dbReference type="Proteomes" id="UP000694941"/>
    </source>
</evidence>
<keyword evidence="8" id="KW-0732">Signal</keyword>
<dbReference type="InterPro" id="IPR036179">
    <property type="entry name" value="Ig-like_dom_sf"/>
</dbReference>
<dbReference type="SMART" id="SM00408">
    <property type="entry name" value="IGc2"/>
    <property type="match status" value="5"/>
</dbReference>
<evidence type="ECO:0000256" key="1">
    <source>
        <dbReference type="ARBA" id="ARBA00004479"/>
    </source>
</evidence>
<feature type="domain" description="Ig-like" evidence="9">
    <location>
        <begin position="328"/>
        <end position="402"/>
    </location>
</feature>
<feature type="domain" description="Ig-like" evidence="9">
    <location>
        <begin position="412"/>
        <end position="493"/>
    </location>
</feature>
<dbReference type="InterPro" id="IPR003599">
    <property type="entry name" value="Ig_sub"/>
</dbReference>
<keyword evidence="4" id="KW-0325">Glycoprotein</keyword>
<evidence type="ECO:0000256" key="8">
    <source>
        <dbReference type="SAM" id="SignalP"/>
    </source>
</evidence>
<feature type="domain" description="Ig-like" evidence="9">
    <location>
        <begin position="242"/>
        <end position="323"/>
    </location>
</feature>
<keyword evidence="7" id="KW-0812">Transmembrane</keyword>
<dbReference type="Pfam" id="PF13927">
    <property type="entry name" value="Ig_3"/>
    <property type="match status" value="2"/>
</dbReference>
<feature type="signal peptide" evidence="8">
    <location>
        <begin position="1"/>
        <end position="25"/>
    </location>
</feature>
<keyword evidence="3" id="KW-1015">Disulfide bond</keyword>
<feature type="transmembrane region" description="Helical" evidence="7">
    <location>
        <begin position="515"/>
        <end position="539"/>
    </location>
</feature>
<dbReference type="Gene3D" id="2.60.40.10">
    <property type="entry name" value="Immunoglobulins"/>
    <property type="match status" value="5"/>
</dbReference>
<feature type="compositionally biased region" description="Basic and acidic residues" evidence="6">
    <location>
        <begin position="587"/>
        <end position="597"/>
    </location>
</feature>
<feature type="region of interest" description="Disordered" evidence="6">
    <location>
        <begin position="551"/>
        <end position="597"/>
    </location>
</feature>
<protein>
    <submittedName>
        <fullName evidence="11">Irregular chiasm C-roughest protein-like</fullName>
    </submittedName>
</protein>
<dbReference type="InterPro" id="IPR051275">
    <property type="entry name" value="Cell_adhesion_signaling"/>
</dbReference>
<dbReference type="InterPro" id="IPR007110">
    <property type="entry name" value="Ig-like_dom"/>
</dbReference>
<dbReference type="Proteomes" id="UP000694941">
    <property type="component" value="Unplaced"/>
</dbReference>
<evidence type="ECO:0000259" key="9">
    <source>
        <dbReference type="PROSITE" id="PS50835"/>
    </source>
</evidence>
<keyword evidence="10" id="KW-1185">Reference proteome</keyword>
<feature type="compositionally biased region" description="Polar residues" evidence="6">
    <location>
        <begin position="574"/>
        <end position="583"/>
    </location>
</feature>
<dbReference type="PANTHER" id="PTHR11640">
    <property type="entry name" value="NEPHRIN"/>
    <property type="match status" value="1"/>
</dbReference>
<accession>A0ABM1T9E3</accession>
<sequence length="720" mass="79990">MTNHKKAFLVSFQFFFITSLFPAFAGRKEGSVQQTFLREPKDKMVILGEDILLPCRVQNKIGMLQWTRDGFGLGSDRELIGFPRYIMAGNDDEGDYSLQIVNAQLVDDAEFQCQVGAAEGVTGIRSTTAILTVLVPPEPPIIVQGDYLRTTSGMTVELTCEARGGRPPAELAWVDEKGEVVEVNTYYKTHQLTDGKRANAILTWKFTPKREHHMKSFTCRSENSALKQPALATIKIDVKYAPKIDLIVHSTRILENNNVRFTCEVDANPPGVSFKWYRNDEELLDDHRTVFILNRVTRENNGDTISCEVSNAVGSTKATHTMNVLYGPRIIRNLENVEADLGDRVALLCDVDSNPKANIIWTSEHSSAILGTEPVLVIPNVTPETSGEYHCRATVSGFPQITEKIVVFLKGPPIVTAKKNQFGNEGETVEVECMITSVPQPSRVIWTKNSQILDIDNSRGYEIVTQPLEDGIRNLLIIHKARSDDFGLYNCSVWNGFGHDSVLVHLRKQESIPTLIIIAGATGGIVFVVSVTAVVILCLRKRSPAKIGKFESRNKAKHSDTTSTGDSELKAEVRTTSSVSNDNDPGWDNRSDVSRARDANDLYKSPVEYTDPVFPPTLETQGSNGYIPYVDYTRDYTPPPVQQLARLPRSSQYMGEIDPRFHAGYANPYLRTSHSTLPPPQGVYLSNRGHFFSNTLPQKLYITADPGPTQIKSATVATHV</sequence>
<keyword evidence="7" id="KW-1133">Transmembrane helix</keyword>
<dbReference type="GeneID" id="106467537"/>
<keyword evidence="5" id="KW-0393">Immunoglobulin domain</keyword>
<proteinExistence type="predicted"/>
<evidence type="ECO:0000256" key="5">
    <source>
        <dbReference type="ARBA" id="ARBA00023319"/>
    </source>
</evidence>
<evidence type="ECO:0000256" key="3">
    <source>
        <dbReference type="ARBA" id="ARBA00023157"/>
    </source>
</evidence>
<evidence type="ECO:0000256" key="7">
    <source>
        <dbReference type="SAM" id="Phobius"/>
    </source>
</evidence>
<evidence type="ECO:0000256" key="6">
    <source>
        <dbReference type="SAM" id="MobiDB-lite"/>
    </source>
</evidence>
<dbReference type="InterPro" id="IPR013783">
    <property type="entry name" value="Ig-like_fold"/>
</dbReference>
<dbReference type="PROSITE" id="PS50835">
    <property type="entry name" value="IG_LIKE"/>
    <property type="match status" value="5"/>
</dbReference>
<evidence type="ECO:0000313" key="11">
    <source>
        <dbReference type="RefSeq" id="XP_022252499.1"/>
    </source>
</evidence>
<gene>
    <name evidence="11" type="primary">LOC106467537</name>
</gene>
<comment type="subcellular location">
    <subcellularLocation>
        <location evidence="1">Membrane</location>
        <topology evidence="1">Single-pass type I membrane protein</topology>
    </subcellularLocation>
</comment>